<protein>
    <recommendedName>
        <fullName evidence="9">Mitochondrial pyruvate carrier</fullName>
    </recommendedName>
</protein>
<feature type="transmembrane region" description="Helical" evidence="9">
    <location>
        <begin position="26"/>
        <end position="49"/>
    </location>
</feature>
<keyword evidence="7 9" id="KW-0496">Mitochondrion</keyword>
<evidence type="ECO:0000256" key="4">
    <source>
        <dbReference type="ARBA" id="ARBA00022692"/>
    </source>
</evidence>
<evidence type="ECO:0000256" key="6">
    <source>
        <dbReference type="ARBA" id="ARBA00022989"/>
    </source>
</evidence>
<name>A0A0K0ED98_STRER</name>
<accession>A0A0K0ED98</accession>
<dbReference type="Pfam" id="PF03650">
    <property type="entry name" value="MPC"/>
    <property type="match status" value="1"/>
</dbReference>
<evidence type="ECO:0000256" key="1">
    <source>
        <dbReference type="ARBA" id="ARBA00004448"/>
    </source>
</evidence>
<dbReference type="PANTHER" id="PTHR14154">
    <property type="entry name" value="UPF0041 BRAIN PROTEIN 44-RELATED"/>
    <property type="match status" value="1"/>
</dbReference>
<dbReference type="AlphaFoldDB" id="A0A0K0ED98"/>
<evidence type="ECO:0000256" key="8">
    <source>
        <dbReference type="ARBA" id="ARBA00023136"/>
    </source>
</evidence>
<keyword evidence="3 9" id="KW-0813">Transport</keyword>
<keyword evidence="6 9" id="KW-1133">Transmembrane helix</keyword>
<evidence type="ECO:0000256" key="5">
    <source>
        <dbReference type="ARBA" id="ARBA00022792"/>
    </source>
</evidence>
<keyword evidence="8 9" id="KW-0472">Membrane</keyword>
<reference evidence="11" key="1">
    <citation type="submission" date="2015-08" db="UniProtKB">
        <authorList>
            <consortium name="WormBaseParasite"/>
        </authorList>
    </citation>
    <scope>IDENTIFICATION</scope>
</reference>
<evidence type="ECO:0000256" key="3">
    <source>
        <dbReference type="ARBA" id="ARBA00022448"/>
    </source>
</evidence>
<dbReference type="STRING" id="6248.A0A0K0ED98"/>
<feature type="transmembrane region" description="Helical" evidence="9">
    <location>
        <begin position="55"/>
        <end position="76"/>
    </location>
</feature>
<sequence>MKYFINTVKNFSKYYRQHTAKEWKDYFFSTHFLGPLVNYGLPLAAIADLQKSPEFISGNMTVALLVYSSIFSRFAWRVQPRNMLLLSCHLLNLTAQSTQMIRFLNHNYVHAFQDPYYKEGTKIKDKN</sequence>
<dbReference type="WBParaSite" id="SSTP_0000746100.1">
    <property type="protein sequence ID" value="SSTP_0000746100.1"/>
    <property type="gene ID" value="SSTP_0000746100"/>
</dbReference>
<keyword evidence="5 9" id="KW-0999">Mitochondrion inner membrane</keyword>
<dbReference type="InterPro" id="IPR005336">
    <property type="entry name" value="MPC"/>
</dbReference>
<evidence type="ECO:0000256" key="7">
    <source>
        <dbReference type="ARBA" id="ARBA00023128"/>
    </source>
</evidence>
<evidence type="ECO:0000313" key="11">
    <source>
        <dbReference type="WBParaSite" id="SSTP_0000746100.1"/>
    </source>
</evidence>
<evidence type="ECO:0000256" key="9">
    <source>
        <dbReference type="RuleBase" id="RU363100"/>
    </source>
</evidence>
<keyword evidence="4 9" id="KW-0812">Transmembrane</keyword>
<comment type="function">
    <text evidence="9">Mediates the uptake of pyruvate into mitochondria.</text>
</comment>
<organism evidence="11">
    <name type="scientific">Strongyloides stercoralis</name>
    <name type="common">Threadworm</name>
    <dbReference type="NCBI Taxonomy" id="6248"/>
    <lineage>
        <taxon>Eukaryota</taxon>
        <taxon>Metazoa</taxon>
        <taxon>Ecdysozoa</taxon>
        <taxon>Nematoda</taxon>
        <taxon>Chromadorea</taxon>
        <taxon>Rhabditida</taxon>
        <taxon>Tylenchina</taxon>
        <taxon>Panagrolaimomorpha</taxon>
        <taxon>Strongyloidoidea</taxon>
        <taxon>Strongyloididae</taxon>
        <taxon>Strongyloides</taxon>
    </lineage>
</organism>
<dbReference type="GO" id="GO:0005743">
    <property type="term" value="C:mitochondrial inner membrane"/>
    <property type="evidence" value="ECO:0007669"/>
    <property type="project" value="UniProtKB-SubCell"/>
</dbReference>
<dbReference type="GO" id="GO:0006850">
    <property type="term" value="P:pyruvate import into mitochondria"/>
    <property type="evidence" value="ECO:0007669"/>
    <property type="project" value="InterPro"/>
</dbReference>
<evidence type="ECO:0000256" key="2">
    <source>
        <dbReference type="ARBA" id="ARBA00006416"/>
    </source>
</evidence>
<proteinExistence type="inferred from homology"/>
<comment type="similarity">
    <text evidence="2 9">Belongs to the mitochondrial pyruvate carrier (MPC) (TC 2.A.105) family.</text>
</comment>
<dbReference type="WBParaSite" id="TCONS_00009485.p1">
    <property type="protein sequence ID" value="TCONS_00009485.p1"/>
    <property type="gene ID" value="XLOC_007291"/>
</dbReference>
<dbReference type="Proteomes" id="UP000035681">
    <property type="component" value="Unplaced"/>
</dbReference>
<comment type="subcellular location">
    <subcellularLocation>
        <location evidence="1 9">Mitochondrion inner membrane</location>
        <topology evidence="1 9">Multi-pass membrane protein</topology>
    </subcellularLocation>
</comment>
<keyword evidence="10" id="KW-1185">Reference proteome</keyword>
<evidence type="ECO:0000313" key="10">
    <source>
        <dbReference type="Proteomes" id="UP000035681"/>
    </source>
</evidence>